<evidence type="ECO:0000256" key="1">
    <source>
        <dbReference type="SAM" id="MobiDB-lite"/>
    </source>
</evidence>
<dbReference type="EMBL" id="LGRX02010355">
    <property type="protein sequence ID" value="KAK3270511.1"/>
    <property type="molecule type" value="Genomic_DNA"/>
</dbReference>
<accession>A0AAE0L382</accession>
<evidence type="ECO:0000313" key="3">
    <source>
        <dbReference type="Proteomes" id="UP001190700"/>
    </source>
</evidence>
<sequence>MVEPFASAVALGSLRVINRHFSMAVPEEGIWIAVHCGKKSTMLSVREQMLSLWPSCPPLSSLQQNLGKIVGLAHITGCEPTSLVCTRAEHRDWFALMCPPKPNDFCFHVDQCLSLSDPLPHTGQLRLWKVGARESSHLQNFLDNSLASLSVSVSEQNIVKAEPADVQTDPLSQDGESEGRGSSKRKRVKPEEGRALAFDRGLVSAAQVAGADFVPRVALGDMRAVEGPGEYARFAGWLWVAVGDMSTVEGAWGIWGAWEGLNIRALQGGSGEYALWRGPGEYASFAGVALGDMRAVEGPGGI</sequence>
<keyword evidence="3" id="KW-1185">Reference proteome</keyword>
<proteinExistence type="predicted"/>
<evidence type="ECO:0000313" key="2">
    <source>
        <dbReference type="EMBL" id="KAK3270511.1"/>
    </source>
</evidence>
<organism evidence="2 3">
    <name type="scientific">Cymbomonas tetramitiformis</name>
    <dbReference type="NCBI Taxonomy" id="36881"/>
    <lineage>
        <taxon>Eukaryota</taxon>
        <taxon>Viridiplantae</taxon>
        <taxon>Chlorophyta</taxon>
        <taxon>Pyramimonadophyceae</taxon>
        <taxon>Pyramimonadales</taxon>
        <taxon>Pyramimonadaceae</taxon>
        <taxon>Cymbomonas</taxon>
    </lineage>
</organism>
<feature type="region of interest" description="Disordered" evidence="1">
    <location>
        <begin position="162"/>
        <end position="192"/>
    </location>
</feature>
<protein>
    <submittedName>
        <fullName evidence="2">Uncharacterized protein</fullName>
    </submittedName>
</protein>
<name>A0AAE0L382_9CHLO</name>
<comment type="caution">
    <text evidence="2">The sequence shown here is derived from an EMBL/GenBank/DDBJ whole genome shotgun (WGS) entry which is preliminary data.</text>
</comment>
<dbReference type="Proteomes" id="UP001190700">
    <property type="component" value="Unassembled WGS sequence"/>
</dbReference>
<gene>
    <name evidence="2" type="ORF">CYMTET_21095</name>
</gene>
<dbReference type="AlphaFoldDB" id="A0AAE0L382"/>
<reference evidence="2 3" key="1">
    <citation type="journal article" date="2015" name="Genome Biol. Evol.">
        <title>Comparative Genomics of a Bacterivorous Green Alga Reveals Evolutionary Causalities and Consequences of Phago-Mixotrophic Mode of Nutrition.</title>
        <authorList>
            <person name="Burns J.A."/>
            <person name="Paasch A."/>
            <person name="Narechania A."/>
            <person name="Kim E."/>
        </authorList>
    </citation>
    <scope>NUCLEOTIDE SEQUENCE [LARGE SCALE GENOMIC DNA]</scope>
    <source>
        <strain evidence="2 3">PLY_AMNH</strain>
    </source>
</reference>